<evidence type="ECO:0000313" key="5">
    <source>
        <dbReference type="Proteomes" id="UP001597297"/>
    </source>
</evidence>
<dbReference type="EMBL" id="JBHUJC010000041">
    <property type="protein sequence ID" value="MFD2277187.1"/>
    <property type="molecule type" value="Genomic_DNA"/>
</dbReference>
<dbReference type="RefSeq" id="WP_377094031.1">
    <property type="nucleotide sequence ID" value="NZ_JBHSJM010000001.1"/>
</dbReference>
<name>A0ABW5E4B3_9BACT</name>
<evidence type="ECO:0000256" key="2">
    <source>
        <dbReference type="ARBA" id="ARBA00022448"/>
    </source>
</evidence>
<dbReference type="Proteomes" id="UP001597297">
    <property type="component" value="Unassembled WGS sequence"/>
</dbReference>
<dbReference type="Pfam" id="PF01813">
    <property type="entry name" value="ATP-synt_D"/>
    <property type="match status" value="1"/>
</dbReference>
<dbReference type="NCBIfam" id="NF002565">
    <property type="entry name" value="PRK02195.1"/>
    <property type="match status" value="1"/>
</dbReference>
<dbReference type="PANTHER" id="PTHR11671">
    <property type="entry name" value="V-TYPE ATP SYNTHASE SUBUNIT D"/>
    <property type="match status" value="1"/>
</dbReference>
<keyword evidence="3" id="KW-0406">Ion transport</keyword>
<dbReference type="Gene3D" id="1.10.287.3240">
    <property type="match status" value="1"/>
</dbReference>
<proteinExistence type="inferred from homology"/>
<keyword evidence="5" id="KW-1185">Reference proteome</keyword>
<keyword evidence="2" id="KW-0813">Transport</keyword>
<organism evidence="4 5">
    <name type="scientific">Rubritalea spongiae</name>
    <dbReference type="NCBI Taxonomy" id="430797"/>
    <lineage>
        <taxon>Bacteria</taxon>
        <taxon>Pseudomonadati</taxon>
        <taxon>Verrucomicrobiota</taxon>
        <taxon>Verrucomicrobiia</taxon>
        <taxon>Verrucomicrobiales</taxon>
        <taxon>Rubritaleaceae</taxon>
        <taxon>Rubritalea</taxon>
    </lineage>
</organism>
<sequence>MGKAVLSKSGLQRERESLKLYHKVLPSLDLKRQQLLGEQKKAEREYRALQEEFAPMASRLAEQLPMLAKPSVDLTQFIQITDLVQSVENIVGVKVPLLERLEFEVKDYAFLGTPQWVDAALDGLKDFAELKVRAQVGKERLEILTKAARKITQRVNLFEKVLIPEAEENIKKIQIYLADAERSAVVQSKLAKAKAKKRAEAEALKGGGV</sequence>
<evidence type="ECO:0000313" key="4">
    <source>
        <dbReference type="EMBL" id="MFD2277187.1"/>
    </source>
</evidence>
<evidence type="ECO:0000256" key="1">
    <source>
        <dbReference type="ARBA" id="ARBA00005850"/>
    </source>
</evidence>
<comment type="caution">
    <text evidence="4">The sequence shown here is derived from an EMBL/GenBank/DDBJ whole genome shotgun (WGS) entry which is preliminary data.</text>
</comment>
<dbReference type="NCBIfam" id="TIGR00309">
    <property type="entry name" value="V_ATPase_subD"/>
    <property type="match status" value="1"/>
</dbReference>
<protein>
    <submittedName>
        <fullName evidence="4">V-type ATP synthase subunit D</fullName>
    </submittedName>
</protein>
<comment type="similarity">
    <text evidence="1">Belongs to the V-ATPase D subunit family.</text>
</comment>
<dbReference type="InterPro" id="IPR002699">
    <property type="entry name" value="V_ATPase_D"/>
</dbReference>
<evidence type="ECO:0000256" key="3">
    <source>
        <dbReference type="ARBA" id="ARBA00023065"/>
    </source>
</evidence>
<gene>
    <name evidence="4" type="ORF">ACFSQZ_11965</name>
</gene>
<accession>A0ABW5E4B3</accession>
<reference evidence="5" key="1">
    <citation type="journal article" date="2019" name="Int. J. Syst. Evol. Microbiol.">
        <title>The Global Catalogue of Microorganisms (GCM) 10K type strain sequencing project: providing services to taxonomists for standard genome sequencing and annotation.</title>
        <authorList>
            <consortium name="The Broad Institute Genomics Platform"/>
            <consortium name="The Broad Institute Genome Sequencing Center for Infectious Disease"/>
            <person name="Wu L."/>
            <person name="Ma J."/>
        </authorList>
    </citation>
    <scope>NUCLEOTIDE SEQUENCE [LARGE SCALE GENOMIC DNA]</scope>
    <source>
        <strain evidence="5">JCM 16545</strain>
    </source>
</reference>